<dbReference type="GO" id="GO:0051119">
    <property type="term" value="F:sugar transmembrane transporter activity"/>
    <property type="evidence" value="ECO:0007669"/>
    <property type="project" value="InterPro"/>
</dbReference>
<evidence type="ECO:0000256" key="6">
    <source>
        <dbReference type="ARBA" id="ARBA00023180"/>
    </source>
</evidence>
<evidence type="ECO:0000256" key="8">
    <source>
        <dbReference type="RuleBase" id="RU003346"/>
    </source>
</evidence>
<dbReference type="InterPro" id="IPR005829">
    <property type="entry name" value="Sugar_transporter_CS"/>
</dbReference>
<keyword evidence="4 9" id="KW-1133">Transmembrane helix</keyword>
<keyword evidence="8" id="KW-0813">Transport</keyword>
<dbReference type="InterPro" id="IPR003663">
    <property type="entry name" value="Sugar/inositol_transpt"/>
</dbReference>
<dbReference type="PRINTS" id="PR00171">
    <property type="entry name" value="SUGRTRNSPORT"/>
</dbReference>
<dbReference type="PROSITE" id="PS50850">
    <property type="entry name" value="MFS"/>
    <property type="match status" value="1"/>
</dbReference>
<dbReference type="InterPro" id="IPR020846">
    <property type="entry name" value="MFS_dom"/>
</dbReference>
<evidence type="ECO:0000256" key="3">
    <source>
        <dbReference type="ARBA" id="ARBA00022692"/>
    </source>
</evidence>
<dbReference type="InterPro" id="IPR005828">
    <property type="entry name" value="MFS_sugar_transport-like"/>
</dbReference>
<feature type="transmembrane region" description="Helical" evidence="9">
    <location>
        <begin position="403"/>
        <end position="425"/>
    </location>
</feature>
<feature type="non-terminal residue" evidence="11">
    <location>
        <position position="555"/>
    </location>
</feature>
<dbReference type="AlphaFoldDB" id="A0A087UR61"/>
<feature type="transmembrane region" description="Helical" evidence="9">
    <location>
        <begin position="230"/>
        <end position="249"/>
    </location>
</feature>
<evidence type="ECO:0000256" key="7">
    <source>
        <dbReference type="ARBA" id="ARBA00024348"/>
    </source>
</evidence>
<evidence type="ECO:0000256" key="1">
    <source>
        <dbReference type="ARBA" id="ARBA00004651"/>
    </source>
</evidence>
<dbReference type="OrthoDB" id="6480153at2759"/>
<proteinExistence type="inferred from homology"/>
<comment type="subcellular location">
    <subcellularLocation>
        <location evidence="1">Cell membrane</location>
        <topology evidence="1">Multi-pass membrane protein</topology>
    </subcellularLocation>
</comment>
<evidence type="ECO:0000313" key="12">
    <source>
        <dbReference type="Proteomes" id="UP000054359"/>
    </source>
</evidence>
<evidence type="ECO:0000313" key="11">
    <source>
        <dbReference type="EMBL" id="KFM79850.1"/>
    </source>
</evidence>
<organism evidence="11 12">
    <name type="scientific">Stegodyphus mimosarum</name>
    <name type="common">African social velvet spider</name>
    <dbReference type="NCBI Taxonomy" id="407821"/>
    <lineage>
        <taxon>Eukaryota</taxon>
        <taxon>Metazoa</taxon>
        <taxon>Ecdysozoa</taxon>
        <taxon>Arthropoda</taxon>
        <taxon>Chelicerata</taxon>
        <taxon>Arachnida</taxon>
        <taxon>Araneae</taxon>
        <taxon>Araneomorphae</taxon>
        <taxon>Entelegynae</taxon>
        <taxon>Eresoidea</taxon>
        <taxon>Eresidae</taxon>
        <taxon>Stegodyphus</taxon>
    </lineage>
</organism>
<feature type="transmembrane region" description="Helical" evidence="9">
    <location>
        <begin position="506"/>
        <end position="525"/>
    </location>
</feature>
<sequence>MEGIEDISWKRRATSATSSNSSVIEYVNEVFTESELELSKSVNVEITENTLSVENPLAGIQVDKKDVVVDKKADFSDNVLQDFPVRSGSFQEVIEKGFRKMYLAALVVLLFAICMGVTATYTATATEDMKKKHSNIHPSSDDVTWIGSLMAVGALIGGSAGGYFTNTLGRKGTLMFNTAPFVAGWLFIVYAPSTGWIFIGRIMSGFCVGIVSVATPMYLIEISTPEVRGLLGASFQLFVVIGILIVASLGSFLTWRYLAVSGAIICLTAAFLMLPMPESPRWLMAQKRRGEAKRAFIFLQGKAFNSEAECKKIEEEIKNQPTGRVQMREFLVPIIYKPFILSILLMFFQQFSGVNAILFYTVDIFKSAGSSLDPIRATIYVSIVQVIATAVGSVLMDRAGRKPLLMISGICMAMSLIVFGGFDLAKRSNASVSVKFGWLPLVCLMAFISAFSIGYGPTPWLMVAEMTPVRYRGFISAVATALNWTFVFIVTKSFKATEEIMHSYGVYWLYSTFCIISCLVTYFFLPETKGKKLEEIQPFFEPKTAKQDEILSKSF</sequence>
<dbReference type="STRING" id="407821.A0A087UR61"/>
<dbReference type="CDD" id="cd17358">
    <property type="entry name" value="MFS_GLUT6_8_Class3_like"/>
    <property type="match status" value="1"/>
</dbReference>
<evidence type="ECO:0000259" key="10">
    <source>
        <dbReference type="PROSITE" id="PS50850"/>
    </source>
</evidence>
<reference evidence="11 12" key="1">
    <citation type="submission" date="2013-11" db="EMBL/GenBank/DDBJ databases">
        <title>Genome sequencing of Stegodyphus mimosarum.</title>
        <authorList>
            <person name="Bechsgaard J."/>
        </authorList>
    </citation>
    <scope>NUCLEOTIDE SEQUENCE [LARGE SCALE GENOMIC DNA]</scope>
</reference>
<keyword evidence="3 9" id="KW-0812">Transmembrane</keyword>
<feature type="transmembrane region" description="Helical" evidence="9">
    <location>
        <begin position="377"/>
        <end position="396"/>
    </location>
</feature>
<protein>
    <submittedName>
        <fullName evidence="11">Facilitated trehalose transporter Tret1-1</fullName>
    </submittedName>
</protein>
<dbReference type="GO" id="GO:0005886">
    <property type="term" value="C:plasma membrane"/>
    <property type="evidence" value="ECO:0007669"/>
    <property type="project" value="UniProtKB-SubCell"/>
</dbReference>
<dbReference type="PANTHER" id="PTHR48021">
    <property type="match status" value="1"/>
</dbReference>
<evidence type="ECO:0000256" key="2">
    <source>
        <dbReference type="ARBA" id="ARBA00022475"/>
    </source>
</evidence>
<dbReference type="PROSITE" id="PS00217">
    <property type="entry name" value="SUGAR_TRANSPORT_2"/>
    <property type="match status" value="1"/>
</dbReference>
<feature type="transmembrane region" description="Helical" evidence="9">
    <location>
        <begin position="474"/>
        <end position="494"/>
    </location>
</feature>
<feature type="domain" description="Major facilitator superfamily (MFS) profile" evidence="10">
    <location>
        <begin position="100"/>
        <end position="529"/>
    </location>
</feature>
<keyword evidence="5 9" id="KW-0472">Membrane</keyword>
<keyword evidence="6" id="KW-0325">Glycoprotein</keyword>
<accession>A0A087UR61</accession>
<dbReference type="Proteomes" id="UP000054359">
    <property type="component" value="Unassembled WGS sequence"/>
</dbReference>
<dbReference type="InterPro" id="IPR036259">
    <property type="entry name" value="MFS_trans_sf"/>
</dbReference>
<feature type="transmembrane region" description="Helical" evidence="9">
    <location>
        <begin position="143"/>
        <end position="165"/>
    </location>
</feature>
<keyword evidence="2" id="KW-1003">Cell membrane</keyword>
<name>A0A087UR61_STEMI</name>
<dbReference type="OMA" id="YWIDYGT"/>
<feature type="transmembrane region" description="Helical" evidence="9">
    <location>
        <begin position="196"/>
        <end position="218"/>
    </location>
</feature>
<dbReference type="InterPro" id="IPR044775">
    <property type="entry name" value="MFS_ERD6/Tret1-like"/>
</dbReference>
<dbReference type="PROSITE" id="PS00216">
    <property type="entry name" value="SUGAR_TRANSPORT_1"/>
    <property type="match status" value="1"/>
</dbReference>
<dbReference type="Pfam" id="PF00083">
    <property type="entry name" value="Sugar_tr"/>
    <property type="match status" value="1"/>
</dbReference>
<dbReference type="PANTHER" id="PTHR48021:SF1">
    <property type="entry name" value="GH07001P-RELATED"/>
    <property type="match status" value="1"/>
</dbReference>
<feature type="transmembrane region" description="Helical" evidence="9">
    <location>
        <begin position="101"/>
        <end position="123"/>
    </location>
</feature>
<evidence type="ECO:0000256" key="9">
    <source>
        <dbReference type="SAM" id="Phobius"/>
    </source>
</evidence>
<keyword evidence="12" id="KW-1185">Reference proteome</keyword>
<dbReference type="Gene3D" id="1.20.1250.20">
    <property type="entry name" value="MFS general substrate transporter like domains"/>
    <property type="match status" value="1"/>
</dbReference>
<gene>
    <name evidence="11" type="ORF">X975_12263</name>
</gene>
<dbReference type="NCBIfam" id="TIGR00879">
    <property type="entry name" value="SP"/>
    <property type="match status" value="1"/>
</dbReference>
<evidence type="ECO:0000256" key="4">
    <source>
        <dbReference type="ARBA" id="ARBA00022989"/>
    </source>
</evidence>
<feature type="transmembrane region" description="Helical" evidence="9">
    <location>
        <begin position="255"/>
        <end position="274"/>
    </location>
</feature>
<feature type="transmembrane region" description="Helical" evidence="9">
    <location>
        <begin position="334"/>
        <end position="357"/>
    </location>
</feature>
<dbReference type="SUPFAM" id="SSF103473">
    <property type="entry name" value="MFS general substrate transporter"/>
    <property type="match status" value="1"/>
</dbReference>
<feature type="transmembrane region" description="Helical" evidence="9">
    <location>
        <begin position="437"/>
        <end position="462"/>
    </location>
</feature>
<dbReference type="FunFam" id="1.20.1250.20:FF:000055">
    <property type="entry name" value="Facilitated trehalose transporter Tret1-2 homolog"/>
    <property type="match status" value="1"/>
</dbReference>
<dbReference type="EMBL" id="KK121159">
    <property type="protein sequence ID" value="KFM79850.1"/>
    <property type="molecule type" value="Genomic_DNA"/>
</dbReference>
<comment type="similarity">
    <text evidence="7">Belongs to the major facilitator superfamily. Sugar transporter (TC 2.A.1.1) family. Trehalose transporter subfamily.</text>
</comment>
<feature type="transmembrane region" description="Helical" evidence="9">
    <location>
        <begin position="172"/>
        <end position="190"/>
    </location>
</feature>
<evidence type="ECO:0000256" key="5">
    <source>
        <dbReference type="ARBA" id="ARBA00023136"/>
    </source>
</evidence>
<dbReference type="InterPro" id="IPR050549">
    <property type="entry name" value="MFS_Trehalose_Transporter"/>
</dbReference>